<keyword evidence="4" id="KW-0472">Membrane</keyword>
<feature type="compositionally biased region" description="Basic and acidic residues" evidence="5">
    <location>
        <begin position="47"/>
        <end position="61"/>
    </location>
</feature>
<dbReference type="AlphaFoldDB" id="A0A8H7ZZ76"/>
<keyword evidence="3" id="KW-1133">Transmembrane helix</keyword>
<dbReference type="Pfam" id="PF02535">
    <property type="entry name" value="Zip"/>
    <property type="match status" value="1"/>
</dbReference>
<comment type="caution">
    <text evidence="6">The sequence shown here is derived from an EMBL/GenBank/DDBJ whole genome shotgun (WGS) entry which is preliminary data.</text>
</comment>
<evidence type="ECO:0000256" key="5">
    <source>
        <dbReference type="SAM" id="MobiDB-lite"/>
    </source>
</evidence>
<dbReference type="PANTHER" id="PTHR11040:SF210">
    <property type="entry name" value="ZINC-REGULATED TRANSPORTER 3"/>
    <property type="match status" value="1"/>
</dbReference>
<name>A0A8H7ZZ76_9FUNG</name>
<sequence length="281" mass="29952">MTFADLLPDSTRQLGSRETMAWFFCGIASFGALERWIIPEHEDDEKNMCEESHDRSPRQKVNEPPAAATCTAASSSDPREKDGAARPEGGPRKRLAAGKPGQNGSASSNGDSDRSPDLNSVEGRRDLLRTSMITFAAMTLHNLPEGLSVYLSALANVKLGLQLAVAIMLHNIPEGMAVAIPLYVATDGSVARVLGMTLVNGLAEPVGVVVGGYLLMDFLSPPVLSRCLAGVAGIMACISLHELQPTAIKYCGKDLASFALLLGMFICWVAMEGVEEIVGRH</sequence>
<keyword evidence="2" id="KW-0812">Transmembrane</keyword>
<dbReference type="Proteomes" id="UP000673691">
    <property type="component" value="Unassembled WGS sequence"/>
</dbReference>
<organism evidence="6 7">
    <name type="scientific">Olpidium bornovanus</name>
    <dbReference type="NCBI Taxonomy" id="278681"/>
    <lineage>
        <taxon>Eukaryota</taxon>
        <taxon>Fungi</taxon>
        <taxon>Fungi incertae sedis</taxon>
        <taxon>Olpidiomycota</taxon>
        <taxon>Olpidiomycotina</taxon>
        <taxon>Olpidiomycetes</taxon>
        <taxon>Olpidiales</taxon>
        <taxon>Olpidiaceae</taxon>
        <taxon>Olpidium</taxon>
    </lineage>
</organism>
<accession>A0A8H7ZZ76</accession>
<keyword evidence="7" id="KW-1185">Reference proteome</keyword>
<evidence type="ECO:0000313" key="7">
    <source>
        <dbReference type="Proteomes" id="UP000673691"/>
    </source>
</evidence>
<proteinExistence type="predicted"/>
<gene>
    <name evidence="6" type="ORF">BJ554DRAFT_5687</name>
</gene>
<dbReference type="GO" id="GO:0005385">
    <property type="term" value="F:zinc ion transmembrane transporter activity"/>
    <property type="evidence" value="ECO:0007669"/>
    <property type="project" value="TreeGrafter"/>
</dbReference>
<feature type="compositionally biased region" description="Low complexity" evidence="5">
    <location>
        <begin position="66"/>
        <end position="76"/>
    </location>
</feature>
<dbReference type="InterPro" id="IPR003689">
    <property type="entry name" value="ZIP"/>
</dbReference>
<reference evidence="6 7" key="1">
    <citation type="journal article" name="Sci. Rep.">
        <title>Genome-scale phylogenetic analyses confirm Olpidium as the closest living zoosporic fungus to the non-flagellated, terrestrial fungi.</title>
        <authorList>
            <person name="Chang Y."/>
            <person name="Rochon D."/>
            <person name="Sekimoto S."/>
            <person name="Wang Y."/>
            <person name="Chovatia M."/>
            <person name="Sandor L."/>
            <person name="Salamov A."/>
            <person name="Grigoriev I.V."/>
            <person name="Stajich J.E."/>
            <person name="Spatafora J.W."/>
        </authorList>
    </citation>
    <scope>NUCLEOTIDE SEQUENCE [LARGE SCALE GENOMIC DNA]</scope>
    <source>
        <strain evidence="6">S191</strain>
    </source>
</reference>
<evidence type="ECO:0000256" key="2">
    <source>
        <dbReference type="ARBA" id="ARBA00022692"/>
    </source>
</evidence>
<feature type="region of interest" description="Disordered" evidence="5">
    <location>
        <begin position="47"/>
        <end position="120"/>
    </location>
</feature>
<comment type="subcellular location">
    <subcellularLocation>
        <location evidence="1">Membrane</location>
        <topology evidence="1">Multi-pass membrane protein</topology>
    </subcellularLocation>
</comment>
<dbReference type="EMBL" id="JAEFCI010002740">
    <property type="protein sequence ID" value="KAG5462030.1"/>
    <property type="molecule type" value="Genomic_DNA"/>
</dbReference>
<protein>
    <submittedName>
        <fullName evidence="6">Zinc/iron permease</fullName>
    </submittedName>
</protein>
<evidence type="ECO:0000256" key="4">
    <source>
        <dbReference type="ARBA" id="ARBA00023136"/>
    </source>
</evidence>
<evidence type="ECO:0000256" key="3">
    <source>
        <dbReference type="ARBA" id="ARBA00022989"/>
    </source>
</evidence>
<dbReference type="PANTHER" id="PTHR11040">
    <property type="entry name" value="ZINC/IRON TRANSPORTER"/>
    <property type="match status" value="1"/>
</dbReference>
<dbReference type="GO" id="GO:0016020">
    <property type="term" value="C:membrane"/>
    <property type="evidence" value="ECO:0007669"/>
    <property type="project" value="UniProtKB-SubCell"/>
</dbReference>
<feature type="compositionally biased region" description="Basic and acidic residues" evidence="5">
    <location>
        <begin position="111"/>
        <end position="120"/>
    </location>
</feature>
<evidence type="ECO:0000313" key="6">
    <source>
        <dbReference type="EMBL" id="KAG5462030.1"/>
    </source>
</evidence>
<evidence type="ECO:0000256" key="1">
    <source>
        <dbReference type="ARBA" id="ARBA00004141"/>
    </source>
</evidence>
<dbReference type="OrthoDB" id="262547at2759"/>
<feature type="compositionally biased region" description="Basic and acidic residues" evidence="5">
    <location>
        <begin position="77"/>
        <end position="91"/>
    </location>
</feature>